<organism evidence="21 22">
    <name type="scientific">Actinomarinicola tropica</name>
    <dbReference type="NCBI Taxonomy" id="2789776"/>
    <lineage>
        <taxon>Bacteria</taxon>
        <taxon>Bacillati</taxon>
        <taxon>Actinomycetota</taxon>
        <taxon>Acidimicrobiia</taxon>
        <taxon>Acidimicrobiales</taxon>
        <taxon>Iamiaceae</taxon>
        <taxon>Actinomarinicola</taxon>
    </lineage>
</organism>
<keyword evidence="11" id="KW-0479">Metal-binding</keyword>
<dbReference type="InterPro" id="IPR040999">
    <property type="entry name" value="Mak_N_cap"/>
</dbReference>
<keyword evidence="22" id="KW-1185">Reference proteome</keyword>
<evidence type="ECO:0000256" key="3">
    <source>
        <dbReference type="ARBA" id="ARBA00005496"/>
    </source>
</evidence>
<evidence type="ECO:0000313" key="22">
    <source>
        <dbReference type="Proteomes" id="UP000334019"/>
    </source>
</evidence>
<dbReference type="Gene3D" id="2.60.40.1180">
    <property type="entry name" value="Golgi alpha-mannosidase II"/>
    <property type="match status" value="1"/>
</dbReference>
<evidence type="ECO:0000256" key="17">
    <source>
        <dbReference type="ARBA" id="ARBA00031251"/>
    </source>
</evidence>
<dbReference type="InterPro" id="IPR012811">
    <property type="entry name" value="TreS_maltokin_C_dom"/>
</dbReference>
<dbReference type="InterPro" id="IPR006047">
    <property type="entry name" value="GH13_cat_dom"/>
</dbReference>
<keyword evidence="16 21" id="KW-0413">Isomerase</keyword>
<comment type="subunit">
    <text evidence="5">Monomer.</text>
</comment>
<dbReference type="SUPFAM" id="SSF51011">
    <property type="entry name" value="Glycosyl hydrolase domain"/>
    <property type="match status" value="1"/>
</dbReference>
<dbReference type="EC" id="2.7.1.175" evidence="6"/>
<reference evidence="21 22" key="1">
    <citation type="submission" date="2019-11" db="EMBL/GenBank/DDBJ databases">
        <authorList>
            <person name="He Y."/>
        </authorList>
    </citation>
    <scope>NUCLEOTIDE SEQUENCE [LARGE SCALE GENOMIC DNA]</scope>
    <source>
        <strain evidence="21 22">SCSIO 58843</strain>
    </source>
</reference>
<evidence type="ECO:0000256" key="11">
    <source>
        <dbReference type="ARBA" id="ARBA00022723"/>
    </source>
</evidence>
<evidence type="ECO:0000256" key="8">
    <source>
        <dbReference type="ARBA" id="ARBA00013882"/>
    </source>
</evidence>
<dbReference type="InterPro" id="IPR013780">
    <property type="entry name" value="Glyco_hydro_b"/>
</dbReference>
<dbReference type="KEGG" id="atq:GH723_15225"/>
<evidence type="ECO:0000259" key="20">
    <source>
        <dbReference type="SMART" id="SM00642"/>
    </source>
</evidence>
<proteinExistence type="inferred from homology"/>
<evidence type="ECO:0000256" key="19">
    <source>
        <dbReference type="ARBA" id="ARBA00049067"/>
    </source>
</evidence>
<dbReference type="FunFam" id="3.20.20.80:FF:000055">
    <property type="entry name" value="Trehalose synthase"/>
    <property type="match status" value="1"/>
</dbReference>
<evidence type="ECO:0000256" key="7">
    <source>
        <dbReference type="ARBA" id="ARBA00012619"/>
    </source>
</evidence>
<dbReference type="Proteomes" id="UP000334019">
    <property type="component" value="Chromosome"/>
</dbReference>
<feature type="domain" description="Glycosyl hydrolase family 13 catalytic" evidence="20">
    <location>
        <begin position="17"/>
        <end position="411"/>
    </location>
</feature>
<keyword evidence="13" id="KW-0106">Calcium</keyword>
<protein>
    <recommendedName>
        <fullName evidence="8">Maltokinase</fullName>
        <ecNumber evidence="6">2.7.1.175</ecNumber>
        <ecNumber evidence="7">5.4.99.16</ecNumber>
    </recommendedName>
    <alternativeName>
        <fullName evidence="18">Maltose alpha-D-glucosyltransferase</fullName>
    </alternativeName>
    <alternativeName>
        <fullName evidence="17">Maltose-1-phosphate synthase</fullName>
    </alternativeName>
</protein>
<dbReference type="RefSeq" id="WP_153760443.1">
    <property type="nucleotide sequence ID" value="NZ_CP045851.1"/>
</dbReference>
<dbReference type="CDD" id="cd11334">
    <property type="entry name" value="AmyAc_TreS"/>
    <property type="match status" value="1"/>
</dbReference>
<dbReference type="Pfam" id="PF16657">
    <property type="entry name" value="Malt_amylase_C"/>
    <property type="match status" value="1"/>
</dbReference>
<dbReference type="Pfam" id="PF18085">
    <property type="entry name" value="Mak_N_cap"/>
    <property type="match status" value="1"/>
</dbReference>
<comment type="similarity">
    <text evidence="3">Belongs to the glycosyl hydrolase 13 family. TreS subfamily.</text>
</comment>
<dbReference type="NCBIfam" id="TIGR02457">
    <property type="entry name" value="TreS_Cterm"/>
    <property type="match status" value="1"/>
</dbReference>
<dbReference type="Gene3D" id="3.90.400.10">
    <property type="entry name" value="Oligo-1,6-glucosidase, Domain 2"/>
    <property type="match status" value="1"/>
</dbReference>
<evidence type="ECO:0000256" key="16">
    <source>
        <dbReference type="ARBA" id="ARBA00023235"/>
    </source>
</evidence>
<evidence type="ECO:0000256" key="2">
    <source>
        <dbReference type="ARBA" id="ARBA00004964"/>
    </source>
</evidence>
<name>A0A5Q2RHS5_9ACTN</name>
<accession>A0A5Q2RHS5</accession>
<evidence type="ECO:0000256" key="10">
    <source>
        <dbReference type="ARBA" id="ARBA00022679"/>
    </source>
</evidence>
<keyword evidence="10 21" id="KW-0808">Transferase</keyword>
<dbReference type="PANTHER" id="PTHR10357">
    <property type="entry name" value="ALPHA-AMYLASE FAMILY MEMBER"/>
    <property type="match status" value="1"/>
</dbReference>
<dbReference type="InterPro" id="IPR045857">
    <property type="entry name" value="O16G_dom_2"/>
</dbReference>
<comment type="catalytic activity">
    <reaction evidence="19">
        <text>D-maltose + ATP = alpha-maltose 1-phosphate + ADP + H(+)</text>
        <dbReference type="Rhea" id="RHEA:31915"/>
        <dbReference type="ChEBI" id="CHEBI:15378"/>
        <dbReference type="ChEBI" id="CHEBI:17306"/>
        <dbReference type="ChEBI" id="CHEBI:30616"/>
        <dbReference type="ChEBI" id="CHEBI:63576"/>
        <dbReference type="ChEBI" id="CHEBI:456216"/>
        <dbReference type="EC" id="2.7.1.175"/>
    </reaction>
</comment>
<evidence type="ECO:0000256" key="1">
    <source>
        <dbReference type="ARBA" id="ARBA00001595"/>
    </source>
</evidence>
<evidence type="ECO:0000313" key="21">
    <source>
        <dbReference type="EMBL" id="QGG96339.1"/>
    </source>
</evidence>
<dbReference type="GO" id="GO:0005978">
    <property type="term" value="P:glycogen biosynthetic process"/>
    <property type="evidence" value="ECO:0007669"/>
    <property type="project" value="UniProtKB-UniPathway"/>
</dbReference>
<dbReference type="SUPFAM" id="SSF51445">
    <property type="entry name" value="(Trans)glycosidases"/>
    <property type="match status" value="1"/>
</dbReference>
<dbReference type="SMART" id="SM00642">
    <property type="entry name" value="Aamy"/>
    <property type="match status" value="1"/>
</dbReference>
<dbReference type="AlphaFoldDB" id="A0A5Q2RHS5"/>
<dbReference type="SUPFAM" id="SSF56112">
    <property type="entry name" value="Protein kinase-like (PK-like)"/>
    <property type="match status" value="1"/>
</dbReference>
<comment type="catalytic activity">
    <reaction evidence="1">
        <text>D-maltose = alpha,alpha-trehalose</text>
        <dbReference type="Rhea" id="RHEA:15145"/>
        <dbReference type="ChEBI" id="CHEBI:16551"/>
        <dbReference type="ChEBI" id="CHEBI:17306"/>
        <dbReference type="EC" id="5.4.99.16"/>
    </reaction>
</comment>
<dbReference type="GO" id="GO:0047471">
    <property type="term" value="F:maltose alpha-D-glucosyltransferase activity"/>
    <property type="evidence" value="ECO:0007669"/>
    <property type="project" value="UniProtKB-EC"/>
</dbReference>
<evidence type="ECO:0000256" key="15">
    <source>
        <dbReference type="ARBA" id="ARBA00023056"/>
    </source>
</evidence>
<dbReference type="InterPro" id="IPR032091">
    <property type="entry name" value="Malt_amylase-like_C"/>
</dbReference>
<comment type="similarity">
    <text evidence="4">Belongs to the aminoglycoside phosphotransferase family.</text>
</comment>
<dbReference type="GO" id="GO:0046872">
    <property type="term" value="F:metal ion binding"/>
    <property type="evidence" value="ECO:0007669"/>
    <property type="project" value="UniProtKB-KW"/>
</dbReference>
<evidence type="ECO:0000256" key="14">
    <source>
        <dbReference type="ARBA" id="ARBA00022840"/>
    </source>
</evidence>
<dbReference type="EC" id="5.4.99.16" evidence="7"/>
<evidence type="ECO:0000256" key="4">
    <source>
        <dbReference type="ARBA" id="ARBA00006219"/>
    </source>
</evidence>
<keyword evidence="9" id="KW-0321">Glycogen metabolism</keyword>
<dbReference type="InterPro" id="IPR011009">
    <property type="entry name" value="Kinase-like_dom_sf"/>
</dbReference>
<gene>
    <name evidence="21" type="primary">treS</name>
    <name evidence="21" type="ORF">GH723_15225</name>
</gene>
<dbReference type="Pfam" id="PF00128">
    <property type="entry name" value="Alpha-amylase"/>
    <property type="match status" value="2"/>
</dbReference>
<dbReference type="InterPro" id="IPR012810">
    <property type="entry name" value="TreS/a-amylase_N"/>
</dbReference>
<dbReference type="NCBIfam" id="TIGR02456">
    <property type="entry name" value="treS_nterm"/>
    <property type="match status" value="1"/>
</dbReference>
<evidence type="ECO:0000256" key="6">
    <source>
        <dbReference type="ARBA" id="ARBA00011962"/>
    </source>
</evidence>
<dbReference type="GO" id="GO:0016740">
    <property type="term" value="F:transferase activity"/>
    <property type="evidence" value="ECO:0007669"/>
    <property type="project" value="UniProtKB-KW"/>
</dbReference>
<dbReference type="PANTHER" id="PTHR10357:SF219">
    <property type="entry name" value="MALTOSE ALPHA-D-GLUCOSYLTRANSFERASE"/>
    <property type="match status" value="1"/>
</dbReference>
<evidence type="ECO:0000256" key="13">
    <source>
        <dbReference type="ARBA" id="ARBA00022837"/>
    </source>
</evidence>
<dbReference type="Gene3D" id="3.20.20.80">
    <property type="entry name" value="Glycosidases"/>
    <property type="match status" value="1"/>
</dbReference>
<evidence type="ECO:0000256" key="5">
    <source>
        <dbReference type="ARBA" id="ARBA00011245"/>
    </source>
</evidence>
<comment type="pathway">
    <text evidence="2">Glycan biosynthesis; glycogen biosynthesis.</text>
</comment>
<dbReference type="GO" id="GO:0005524">
    <property type="term" value="F:ATP binding"/>
    <property type="evidence" value="ECO:0007669"/>
    <property type="project" value="UniProtKB-KW"/>
</dbReference>
<dbReference type="EMBL" id="CP045851">
    <property type="protein sequence ID" value="QGG96339.1"/>
    <property type="molecule type" value="Genomic_DNA"/>
</dbReference>
<evidence type="ECO:0000256" key="18">
    <source>
        <dbReference type="ARBA" id="ARBA00031378"/>
    </source>
</evidence>
<keyword evidence="9" id="KW-0119">Carbohydrate metabolism</keyword>
<keyword evidence="14" id="KW-0067">ATP-binding</keyword>
<keyword evidence="12" id="KW-0547">Nucleotide-binding</keyword>
<dbReference type="UniPathway" id="UPA00164"/>
<dbReference type="InterPro" id="IPR017853">
    <property type="entry name" value="GH"/>
</dbReference>
<evidence type="ECO:0000256" key="12">
    <source>
        <dbReference type="ARBA" id="ARBA00022741"/>
    </source>
</evidence>
<keyword evidence="15" id="KW-0320">Glycogen biosynthesis</keyword>
<sequence>MSLPDDPHWYRDAVIYELHVRSFMDSNGDGIGDFKGLTSKLDYLADLGVTALWLLPFYPSPLRDDGYDIADYTGVNPSYGTLRDLRTFLRAAHDRGLRVITELVMNHTSDQHEWFQKARSSPPGSKWREFYVWSDTAEEYPDARIIFQDFESSNWTWDPVAGAYYWHRFYSHQPDLNFENPEVRAAMFSTLDRWFEMGVDGVRLDAVPYLFEREGTNCENLPETHEFLKELRAHVDSRWDNRMFLAEANQWPEDAAAYFGDGDECHMNFHFPVMPRLFMSLRMEDRLPIIDILEQTPDLPEGAQWATFLRNHDELTLEMVTDEERDYMVRAYADDPQARINLGIRRRLAPLLENDRRKTELMNGLLFSLPGTPVVYYGDEIGMGDNFYLGDRDSVRTPMQWTADRNAGFSRANPQQLFLPPVIDPEYHYEKVNVESQQRNPSSLLWWMRRLIALRKRHPVFGRGDLEFIDSDNAKVLSFTRSMPEGEETDRVLVVANLSRHAQPVELDLRHLQGLTPVEMFGHTRFAPIGELPYYLTLAPFQFFWFSLEPSRTVDSTPDDEQPLRTLRIDRDWHELFGRSRRNDLTKAIPDFITQRRWFAGKDRTLRGVKVREVLPVAVGRRKPVAYLVRTEVDYVGADSEQYLLTLTAAQGDRADELSTYRPDAVVARLERASGGDAGLLIDAVVDADFCTTLLETIGRSREHALDGGAALTGDGRPELRRMLGKEGLEVRLIGAEQSNTSVIFGDQVVMKLIRKVDAGENPEVEVGAALTAEGFDASARHFGALRYQSGGSSSTVAVAQAYVPNEGDAWSHTLDLLSRFFEHVVTTEDDPTQLPFPPDGPLDAPIEVPDPVAELVGPMLQPVDLLAGRLAELHTTLAGAPGEAFAPEVFSTLYQRSLYQSFRGQTRSTMSLVRRRLKDRTAGFDDALRGHLEDLLSRESDLLESFGRVRGHRIDARRIRIHGDLHLGQVLWTGRDMVIIDFEGEPSRPIGERRIKRSPLVDTAGILRSFHYATSVSLAEQVARGVVGDDPAQLGTMRTWGGLWRRWMEALFLSRYLRSVADAGLVPEDEDDRRVLLELYGMEKALYELRYELQYRPDWVQVPLASLLAGIDEGDS</sequence>
<dbReference type="Gene3D" id="3.90.1200.10">
    <property type="match status" value="1"/>
</dbReference>
<evidence type="ECO:0000256" key="9">
    <source>
        <dbReference type="ARBA" id="ARBA00022600"/>
    </source>
</evidence>